<keyword evidence="2" id="KW-0805">Transcription regulation</keyword>
<dbReference type="PROSITE" id="PS50931">
    <property type="entry name" value="HTH_LYSR"/>
    <property type="match status" value="1"/>
</dbReference>
<protein>
    <submittedName>
        <fullName evidence="6">LysR family transcriptional regulator</fullName>
    </submittedName>
</protein>
<name>A0ABU6JDM7_9BURK</name>
<dbReference type="EMBL" id="JAWIIV010000021">
    <property type="protein sequence ID" value="MEC4721749.1"/>
    <property type="molecule type" value="Genomic_DNA"/>
</dbReference>
<dbReference type="Gene3D" id="3.40.190.290">
    <property type="match status" value="1"/>
</dbReference>
<proteinExistence type="inferred from homology"/>
<dbReference type="RefSeq" id="WP_326508471.1">
    <property type="nucleotide sequence ID" value="NZ_JAWIIV010000021.1"/>
</dbReference>
<evidence type="ECO:0000256" key="4">
    <source>
        <dbReference type="ARBA" id="ARBA00023163"/>
    </source>
</evidence>
<dbReference type="SUPFAM" id="SSF46785">
    <property type="entry name" value="Winged helix' DNA-binding domain"/>
    <property type="match status" value="1"/>
</dbReference>
<evidence type="ECO:0000259" key="5">
    <source>
        <dbReference type="PROSITE" id="PS50931"/>
    </source>
</evidence>
<keyword evidence="3" id="KW-0238">DNA-binding</keyword>
<organism evidence="6 7">
    <name type="scientific">Noviherbaspirillum album</name>
    <dbReference type="NCBI Taxonomy" id="3080276"/>
    <lineage>
        <taxon>Bacteria</taxon>
        <taxon>Pseudomonadati</taxon>
        <taxon>Pseudomonadota</taxon>
        <taxon>Betaproteobacteria</taxon>
        <taxon>Burkholderiales</taxon>
        <taxon>Oxalobacteraceae</taxon>
        <taxon>Noviherbaspirillum</taxon>
    </lineage>
</organism>
<keyword evidence="4" id="KW-0804">Transcription</keyword>
<comment type="caution">
    <text evidence="6">The sequence shown here is derived from an EMBL/GenBank/DDBJ whole genome shotgun (WGS) entry which is preliminary data.</text>
</comment>
<dbReference type="PANTHER" id="PTHR30537">
    <property type="entry name" value="HTH-TYPE TRANSCRIPTIONAL REGULATOR"/>
    <property type="match status" value="1"/>
</dbReference>
<dbReference type="InterPro" id="IPR058163">
    <property type="entry name" value="LysR-type_TF_proteobact-type"/>
</dbReference>
<evidence type="ECO:0000256" key="3">
    <source>
        <dbReference type="ARBA" id="ARBA00023125"/>
    </source>
</evidence>
<reference evidence="6 7" key="1">
    <citation type="submission" date="2023-10" db="EMBL/GenBank/DDBJ databases">
        <title>Noviherbaspirillum sp. CPCC 100848 genome assembly.</title>
        <authorList>
            <person name="Li X.Y."/>
            <person name="Fang X.M."/>
        </authorList>
    </citation>
    <scope>NUCLEOTIDE SEQUENCE [LARGE SCALE GENOMIC DNA]</scope>
    <source>
        <strain evidence="6 7">CPCC 100848</strain>
    </source>
</reference>
<dbReference type="Proteomes" id="UP001352263">
    <property type="component" value="Unassembled WGS sequence"/>
</dbReference>
<keyword evidence="7" id="KW-1185">Reference proteome</keyword>
<feature type="domain" description="HTH lysR-type" evidence="5">
    <location>
        <begin position="1"/>
        <end position="59"/>
    </location>
</feature>
<sequence length="304" mass="33166">MDRLDSMSVLCAVVDAGSFSAAARRLEMPLATVSRKVNELETYLKTRLINRTTRQLSLTEAGQSYVAACRRVLEDIGEAERAATGEYASPKGDLVVTTPVVFGRLYVVPLISEFLSLYPEINIRLTLADRVVHLMEERVDVAVRIGVLPDSALIASRVGTIRRVVCASPTYLSTHGIPRHPNDVMQHQCITFEGLSSAVSWTFSSGQSPIAVPVRTRLVVNTAEAAIAAAICGLGLANVLSYQVAEAVRSGTLEIVLEEFELETWPISLVHAGQAPLPLKLRAFLDFITPRLRSRMLQEPVGDV</sequence>
<dbReference type="PANTHER" id="PTHR30537:SF5">
    <property type="entry name" value="HTH-TYPE TRANSCRIPTIONAL ACTIVATOR TTDR-RELATED"/>
    <property type="match status" value="1"/>
</dbReference>
<evidence type="ECO:0000313" key="6">
    <source>
        <dbReference type="EMBL" id="MEC4721749.1"/>
    </source>
</evidence>
<dbReference type="InterPro" id="IPR005119">
    <property type="entry name" value="LysR_subst-bd"/>
</dbReference>
<gene>
    <name evidence="6" type="ORF">RY831_21505</name>
</gene>
<dbReference type="InterPro" id="IPR000847">
    <property type="entry name" value="LysR_HTH_N"/>
</dbReference>
<dbReference type="InterPro" id="IPR036388">
    <property type="entry name" value="WH-like_DNA-bd_sf"/>
</dbReference>
<accession>A0ABU6JDM7</accession>
<evidence type="ECO:0000313" key="7">
    <source>
        <dbReference type="Proteomes" id="UP001352263"/>
    </source>
</evidence>
<dbReference type="Pfam" id="PF00126">
    <property type="entry name" value="HTH_1"/>
    <property type="match status" value="1"/>
</dbReference>
<comment type="similarity">
    <text evidence="1">Belongs to the LysR transcriptional regulatory family.</text>
</comment>
<dbReference type="Pfam" id="PF03466">
    <property type="entry name" value="LysR_substrate"/>
    <property type="match status" value="1"/>
</dbReference>
<dbReference type="Gene3D" id="1.10.10.10">
    <property type="entry name" value="Winged helix-like DNA-binding domain superfamily/Winged helix DNA-binding domain"/>
    <property type="match status" value="1"/>
</dbReference>
<dbReference type="InterPro" id="IPR036390">
    <property type="entry name" value="WH_DNA-bd_sf"/>
</dbReference>
<evidence type="ECO:0000256" key="1">
    <source>
        <dbReference type="ARBA" id="ARBA00009437"/>
    </source>
</evidence>
<dbReference type="CDD" id="cd08471">
    <property type="entry name" value="PBP2_CrgA_like_2"/>
    <property type="match status" value="1"/>
</dbReference>
<dbReference type="SUPFAM" id="SSF53850">
    <property type="entry name" value="Periplasmic binding protein-like II"/>
    <property type="match status" value="1"/>
</dbReference>
<evidence type="ECO:0000256" key="2">
    <source>
        <dbReference type="ARBA" id="ARBA00023015"/>
    </source>
</evidence>